<reference evidence="1 2" key="1">
    <citation type="submission" date="2018-12" db="EMBL/GenBank/DDBJ databases">
        <authorList>
            <consortium name="Pathogen Informatics"/>
        </authorList>
    </citation>
    <scope>NUCLEOTIDE SEQUENCE [LARGE SCALE GENOMIC DNA]</scope>
    <source>
        <strain evidence="1 2">NCTC8272</strain>
    </source>
</reference>
<evidence type="ECO:0000313" key="2">
    <source>
        <dbReference type="Proteomes" id="UP000277214"/>
    </source>
</evidence>
<organism evidence="1 2">
    <name type="scientific">Salmonella enterica I</name>
    <dbReference type="NCBI Taxonomy" id="59201"/>
    <lineage>
        <taxon>Bacteria</taxon>
        <taxon>Pseudomonadati</taxon>
        <taxon>Pseudomonadota</taxon>
        <taxon>Gammaproteobacteria</taxon>
        <taxon>Enterobacterales</taxon>
        <taxon>Enterobacteriaceae</taxon>
        <taxon>Salmonella</taxon>
    </lineage>
</organism>
<dbReference type="InterPro" id="IPR011990">
    <property type="entry name" value="TPR-like_helical_dom_sf"/>
</dbReference>
<gene>
    <name evidence="1" type="primary">bcsC_3</name>
    <name evidence="1" type="ORF">NCTC8272_04674</name>
</gene>
<proteinExistence type="predicted"/>
<dbReference type="Proteomes" id="UP000277214">
    <property type="component" value="Chromosome 1"/>
</dbReference>
<accession>A0A447PV04</accession>
<name>A0A447PV04_SALET</name>
<dbReference type="AlphaFoldDB" id="A0A447PV04"/>
<sequence>MLGRVEIDIAQGDNAAARAQLAALPASQITSINMQRRVALAQLQLGDITAAARTFNRITPQAKAQPPSMESAMVLRDAAAFQAQTGEPQRALETYKEAMVAAAITPVLPQDNDTFTRLTRNDEKDDWLKRGVRSDAAELYRQQDLNVTLAHDYWGVERDWRLLRSEGAYHDASGGCALVGRTGVLSY</sequence>
<dbReference type="SUPFAM" id="SSF48452">
    <property type="entry name" value="TPR-like"/>
    <property type="match status" value="1"/>
</dbReference>
<dbReference type="EMBL" id="LR134149">
    <property type="protein sequence ID" value="VEA42907.1"/>
    <property type="molecule type" value="Genomic_DNA"/>
</dbReference>
<dbReference type="Gene3D" id="1.25.40.10">
    <property type="entry name" value="Tetratricopeptide repeat domain"/>
    <property type="match status" value="1"/>
</dbReference>
<evidence type="ECO:0000313" key="1">
    <source>
        <dbReference type="EMBL" id="VEA42907.1"/>
    </source>
</evidence>
<protein>
    <submittedName>
        <fullName evidence="1">Cellulose synthase subunit BcsC</fullName>
    </submittedName>
</protein>